<dbReference type="Gene3D" id="1.25.40.10">
    <property type="entry name" value="Tetratricopeptide repeat domain"/>
    <property type="match status" value="1"/>
</dbReference>
<dbReference type="InterPro" id="IPR011990">
    <property type="entry name" value="TPR-like_helical_dom_sf"/>
</dbReference>
<protein>
    <recommendedName>
        <fullName evidence="5">UDENN domain-containing protein</fullName>
    </recommendedName>
</protein>
<dbReference type="EMBL" id="BFAA01005741">
    <property type="protein sequence ID" value="GCB67122.1"/>
    <property type="molecule type" value="Genomic_DNA"/>
</dbReference>
<dbReference type="GO" id="GO:0005085">
    <property type="term" value="F:guanyl-nucleotide exchange factor activity"/>
    <property type="evidence" value="ECO:0007669"/>
    <property type="project" value="UniProtKB-ARBA"/>
</dbReference>
<feature type="compositionally biased region" description="Polar residues" evidence="2">
    <location>
        <begin position="554"/>
        <end position="568"/>
    </location>
</feature>
<keyword evidence="4" id="KW-1185">Reference proteome</keyword>
<feature type="region of interest" description="Disordered" evidence="2">
    <location>
        <begin position="164"/>
        <end position="271"/>
    </location>
</feature>
<feature type="compositionally biased region" description="Basic and acidic residues" evidence="2">
    <location>
        <begin position="245"/>
        <end position="254"/>
    </location>
</feature>
<feature type="region of interest" description="Disordered" evidence="2">
    <location>
        <begin position="553"/>
        <end position="640"/>
    </location>
</feature>
<organism evidence="3 4">
    <name type="scientific">Scyliorhinus torazame</name>
    <name type="common">Cloudy catshark</name>
    <name type="synonym">Catulus torazame</name>
    <dbReference type="NCBI Taxonomy" id="75743"/>
    <lineage>
        <taxon>Eukaryota</taxon>
        <taxon>Metazoa</taxon>
        <taxon>Chordata</taxon>
        <taxon>Craniata</taxon>
        <taxon>Vertebrata</taxon>
        <taxon>Chondrichthyes</taxon>
        <taxon>Elasmobranchii</taxon>
        <taxon>Galeomorphii</taxon>
        <taxon>Galeoidea</taxon>
        <taxon>Carcharhiniformes</taxon>
        <taxon>Scyliorhinidae</taxon>
        <taxon>Scyliorhinus</taxon>
    </lineage>
</organism>
<feature type="non-terminal residue" evidence="3">
    <location>
        <position position="1"/>
    </location>
</feature>
<dbReference type="Proteomes" id="UP000288216">
    <property type="component" value="Unassembled WGS sequence"/>
</dbReference>
<feature type="compositionally biased region" description="Polar residues" evidence="2">
    <location>
        <begin position="178"/>
        <end position="195"/>
    </location>
</feature>
<evidence type="ECO:0008006" key="5">
    <source>
        <dbReference type="Google" id="ProtNLM"/>
    </source>
</evidence>
<feature type="compositionally biased region" description="Basic and acidic residues" evidence="2">
    <location>
        <begin position="615"/>
        <end position="627"/>
    </location>
</feature>
<evidence type="ECO:0000313" key="3">
    <source>
        <dbReference type="EMBL" id="GCB67122.1"/>
    </source>
</evidence>
<feature type="compositionally biased region" description="Polar residues" evidence="2">
    <location>
        <begin position="208"/>
        <end position="220"/>
    </location>
</feature>
<dbReference type="OMA" id="ILATECT"/>
<feature type="compositionally biased region" description="Polar residues" evidence="2">
    <location>
        <begin position="25"/>
        <end position="35"/>
    </location>
</feature>
<dbReference type="GO" id="GO:0032483">
    <property type="term" value="P:regulation of Rab protein signal transduction"/>
    <property type="evidence" value="ECO:0007669"/>
    <property type="project" value="TreeGrafter"/>
</dbReference>
<feature type="compositionally biased region" description="Basic and acidic residues" evidence="2">
    <location>
        <begin position="198"/>
        <end position="207"/>
    </location>
</feature>
<feature type="compositionally biased region" description="Low complexity" evidence="2">
    <location>
        <begin position="255"/>
        <end position="267"/>
    </location>
</feature>
<dbReference type="AlphaFoldDB" id="A0A401P1W3"/>
<dbReference type="PANTHER" id="PTHR12296:SF16">
    <property type="entry name" value="C-MYC PROMOTER-BINDING PROTEIN"/>
    <property type="match status" value="1"/>
</dbReference>
<evidence type="ECO:0000256" key="1">
    <source>
        <dbReference type="PROSITE-ProRule" id="PRU00708"/>
    </source>
</evidence>
<feature type="region of interest" description="Disordered" evidence="2">
    <location>
        <begin position="738"/>
        <end position="772"/>
    </location>
</feature>
<sequence length="1150" mass="126696">SYTSFPVLTPELFDRPVGLLKNPASRLTSKNSCPNSPAPMGRRTKQEIKSAQKIAKRYSSIPQMWSKCLLRHCYGLWFICLPAYVKVCHSKVRALRTAYDVLRKMQVKKLEPPDEVCYRVLMQLCGQYGQPVLAVRVLFEMKKAGVPPNAITYGYYNKETMSSHRTDGSDLDAVSHGSMDSSNDTNTVEQPQFSSELMKVDSTDDRSSTGGQSDLGYNSLSKEEVRRGDLSSALGSEQSAVGQAMDKDDKKESDSSSLSENESAKGSGDCLSHLDFQGSRTDSKPVTRIVKMNCSFDSAEPNPSSEGSNENAAGLLFPTPFDNAAYSDPARVHGDSLRKRHKSAMEPGLKEQMVWGGRNRSRSGDAFAGLMMHRGSMDTDPRKIAEKLGADAEILSKALQMATRPNTLEIGKPRHTHQQVSLNLEKELSDEDTPYDLDETSANAEDDKTDSPAIFDLEDLDGEPDYGKSNGKSNQNPRRGLPPKQLRRSMSVGAGIKLAERRGVQRGYDPLSLLVAETNQEKEEEEEEEDYDKCLFTPSARRNLAEEIEMYMDSMSSPLTSRTPSIDFSKTDDDSAASSNCKSLPVGKGSRRSSLPAGSPKTTGLCRSRTFQPHAKGEFNVKQRDRLWSSPPYSPSSNKRMGVRETGGALSLMSPPPFTLDSLRPPTFDVLKHSMFSAGKGVAEKASKWYSKLATYAVPIKDNDTGRQSERNSISSFGALDPDAASLNEDLYDDLDRRASPQVGSMPAGEAKGWGLRQTSLDSSGNHNGAPRQQLQIGSVQSTSSNFPSADKSDVGSSQYASSTSIFQNYAIEILISSCSRCRTCDSLVYDEEIMAGWTADDSNLNTTCPFCGNLFLPFLGIEIRDLRGPGRYFLKSTPSTESMQSLQSGPSCPGTKNLMVSPPGPGVIDSKPQSPRITVQGAPDTPGEQPLSARCIRIPSERWHGINESLSLGQTIARSIGGCGSITEEPSTRRHVHAVPTGSLPTNLNDSTNPLDLEWQLPNPDPITVPYLSPLVLWKELESLLENEAKKHPLVQTLRDEACLFNKDFLDTVVKSIQMNDICKPISQILEVLSRQPHFKRQRSLYREILFLSLVALGKDNIDIDAFDREYKRAYDRLTPSEVKLTYNCDRPPSSGVMECRKTFGEPYL</sequence>
<evidence type="ECO:0000313" key="4">
    <source>
        <dbReference type="Proteomes" id="UP000288216"/>
    </source>
</evidence>
<gene>
    <name evidence="3" type="ORF">scyTo_0012103</name>
</gene>
<name>A0A401P1W3_SCYTO</name>
<proteinExistence type="predicted"/>
<dbReference type="GO" id="GO:0031410">
    <property type="term" value="C:cytoplasmic vesicle"/>
    <property type="evidence" value="ECO:0007669"/>
    <property type="project" value="TreeGrafter"/>
</dbReference>
<dbReference type="NCBIfam" id="TIGR00756">
    <property type="entry name" value="PPR"/>
    <property type="match status" value="1"/>
</dbReference>
<dbReference type="InterPro" id="IPR002885">
    <property type="entry name" value="PPR_rpt"/>
</dbReference>
<comment type="caution">
    <text evidence="3">The sequence shown here is derived from an EMBL/GenBank/DDBJ whole genome shotgun (WGS) entry which is preliminary data.</text>
</comment>
<dbReference type="STRING" id="75743.A0A401P1W3"/>
<dbReference type="PROSITE" id="PS51375">
    <property type="entry name" value="PPR"/>
    <property type="match status" value="1"/>
</dbReference>
<dbReference type="Pfam" id="PF13041">
    <property type="entry name" value="PPR_2"/>
    <property type="match status" value="1"/>
</dbReference>
<dbReference type="OrthoDB" id="75250at2759"/>
<reference evidence="3 4" key="1">
    <citation type="journal article" date="2018" name="Nat. Ecol. Evol.">
        <title>Shark genomes provide insights into elasmobranch evolution and the origin of vertebrates.</title>
        <authorList>
            <person name="Hara Y"/>
            <person name="Yamaguchi K"/>
            <person name="Onimaru K"/>
            <person name="Kadota M"/>
            <person name="Koyanagi M"/>
            <person name="Keeley SD"/>
            <person name="Tatsumi K"/>
            <person name="Tanaka K"/>
            <person name="Motone F"/>
            <person name="Kageyama Y"/>
            <person name="Nozu R"/>
            <person name="Adachi N"/>
            <person name="Nishimura O"/>
            <person name="Nakagawa R"/>
            <person name="Tanegashima C"/>
            <person name="Kiyatake I"/>
            <person name="Matsumoto R"/>
            <person name="Murakumo K"/>
            <person name="Nishida K"/>
            <person name="Terakita A"/>
            <person name="Kuratani S"/>
            <person name="Sato K"/>
            <person name="Hyodo S Kuraku.S."/>
        </authorList>
    </citation>
    <scope>NUCLEOTIDE SEQUENCE [LARGE SCALE GENOMIC DNA]</scope>
</reference>
<dbReference type="PANTHER" id="PTHR12296">
    <property type="entry name" value="DENN DOMAIN-CONTAINING PROTEIN 4"/>
    <property type="match status" value="1"/>
</dbReference>
<feature type="region of interest" description="Disordered" evidence="2">
    <location>
        <begin position="24"/>
        <end position="44"/>
    </location>
</feature>
<evidence type="ECO:0000256" key="2">
    <source>
        <dbReference type="SAM" id="MobiDB-lite"/>
    </source>
</evidence>
<dbReference type="FunFam" id="1.25.40.10:FF:000042">
    <property type="entry name" value="C-myc promoter-binding protein isoform X1"/>
    <property type="match status" value="1"/>
</dbReference>
<feature type="compositionally biased region" description="Polar residues" evidence="2">
    <location>
        <begin position="757"/>
        <end position="772"/>
    </location>
</feature>
<feature type="compositionally biased region" description="Acidic residues" evidence="2">
    <location>
        <begin position="428"/>
        <end position="439"/>
    </location>
</feature>
<feature type="region of interest" description="Disordered" evidence="2">
    <location>
        <begin position="909"/>
        <end position="932"/>
    </location>
</feature>
<accession>A0A401P1W3</accession>
<dbReference type="InterPro" id="IPR051696">
    <property type="entry name" value="DENN_Domain_GEFs"/>
</dbReference>
<feature type="repeat" description="PPR" evidence="1">
    <location>
        <begin position="114"/>
        <end position="148"/>
    </location>
</feature>
<feature type="region of interest" description="Disordered" evidence="2">
    <location>
        <begin position="405"/>
        <end position="494"/>
    </location>
</feature>